<dbReference type="GeneID" id="5470764"/>
<protein>
    <submittedName>
        <fullName evidence="1">Uncharacterized protein Z221L</fullName>
    </submittedName>
</protein>
<sequence length="86" mass="10280">MKQNKDYEKQKAAEYSEEYEEDIVEYEQFEHDVEVWTDYMSEELVTAYHVLKEFIDSQGLPILDACTFHDFVNFCYQFSSGRKPAC</sequence>
<proteinExistence type="predicted"/>
<evidence type="ECO:0000313" key="2">
    <source>
        <dbReference type="Proteomes" id="UP000202420"/>
    </source>
</evidence>
<dbReference type="RefSeq" id="YP_001426702.1">
    <property type="nucleotide sequence ID" value="NC_008724.1"/>
</dbReference>
<reference evidence="1 2" key="1">
    <citation type="submission" date="2006-09" db="EMBL/GenBank/DDBJ databases">
        <title>Sequence and annotation of the 288-kb ATCV-1 virus that infects an endosymbiotic Chlorella strain of the heliozoon Acanthocystis turfacea.</title>
        <authorList>
            <person name="Fitzgerald L.A."/>
            <person name="Graves M.V."/>
            <person name="Li X."/>
            <person name="Pfitzner A.J.P."/>
            <person name="Hartigan J."/>
            <person name="Van Etten J.L."/>
        </authorList>
    </citation>
    <scope>NUCLEOTIDE SEQUENCE [LARGE SCALE GENOMIC DNA]</scope>
    <source>
        <strain evidence="1 2">ATCV-1</strain>
    </source>
</reference>
<keyword evidence="2" id="KW-1185">Reference proteome</keyword>
<evidence type="ECO:0000313" key="1">
    <source>
        <dbReference type="EMBL" id="ABT16355.1"/>
    </source>
</evidence>
<organism evidence="1 2">
    <name type="scientific">Chlorovirus heliozoae</name>
    <dbReference type="NCBI Taxonomy" id="322019"/>
    <lineage>
        <taxon>Viruses</taxon>
        <taxon>Varidnaviria</taxon>
        <taxon>Bamfordvirae</taxon>
        <taxon>Nucleocytoviricota</taxon>
        <taxon>Megaviricetes</taxon>
        <taxon>Algavirales</taxon>
        <taxon>Phycodnaviridae</taxon>
        <taxon>Chlorovirus</taxon>
    </lineage>
</organism>
<gene>
    <name evidence="1" type="primary">Z221L</name>
    <name evidence="1" type="ORF">ATCV1_Z221L</name>
</gene>
<dbReference type="EMBL" id="EF101928">
    <property type="protein sequence ID" value="ABT16355.1"/>
    <property type="molecule type" value="Genomic_DNA"/>
</dbReference>
<dbReference type="Proteomes" id="UP000202420">
    <property type="component" value="Segment"/>
</dbReference>
<name>A7K8I1_9PHYC</name>
<dbReference type="KEGG" id="vg:5470764"/>
<accession>A7K8I1</accession>
<dbReference type="OrthoDB" id="24348at10239"/>